<feature type="domain" description="C-type lectin" evidence="3">
    <location>
        <begin position="194"/>
        <end position="306"/>
    </location>
</feature>
<dbReference type="PROSITE" id="PS00615">
    <property type="entry name" value="C_TYPE_LECTIN_1"/>
    <property type="match status" value="1"/>
</dbReference>
<proteinExistence type="predicted"/>
<dbReference type="PANTHER" id="PTHR45784">
    <property type="entry name" value="C-TYPE LECTIN DOMAIN FAMILY 20 MEMBER A-RELATED"/>
    <property type="match status" value="1"/>
</dbReference>
<dbReference type="InterPro" id="IPR001304">
    <property type="entry name" value="C-type_lectin-like"/>
</dbReference>
<dbReference type="SUPFAM" id="SSF56436">
    <property type="entry name" value="C-type lectin-like"/>
    <property type="match status" value="1"/>
</dbReference>
<organism evidence="4 5">
    <name type="scientific">Pundamilia nyererei</name>
    <dbReference type="NCBI Taxonomy" id="303518"/>
    <lineage>
        <taxon>Eukaryota</taxon>
        <taxon>Metazoa</taxon>
        <taxon>Chordata</taxon>
        <taxon>Craniata</taxon>
        <taxon>Vertebrata</taxon>
        <taxon>Euteleostomi</taxon>
        <taxon>Actinopterygii</taxon>
        <taxon>Neopterygii</taxon>
        <taxon>Teleostei</taxon>
        <taxon>Neoteleostei</taxon>
        <taxon>Acanthomorphata</taxon>
        <taxon>Ovalentaria</taxon>
        <taxon>Cichlomorphae</taxon>
        <taxon>Cichliformes</taxon>
        <taxon>Cichlidae</taxon>
        <taxon>African cichlids</taxon>
        <taxon>Pseudocrenilabrinae</taxon>
        <taxon>Haplochromini</taxon>
        <taxon>Pundamilia</taxon>
    </lineage>
</organism>
<dbReference type="Pfam" id="PF00059">
    <property type="entry name" value="Lectin_C"/>
    <property type="match status" value="1"/>
</dbReference>
<accession>A0A9Y3S1L7</accession>
<keyword evidence="1" id="KW-1015">Disulfide bond</keyword>
<evidence type="ECO:0000259" key="3">
    <source>
        <dbReference type="PROSITE" id="PS50041"/>
    </source>
</evidence>
<dbReference type="CDD" id="cd00037">
    <property type="entry name" value="CLECT"/>
    <property type="match status" value="1"/>
</dbReference>
<dbReference type="SMART" id="SM00034">
    <property type="entry name" value="CLECT"/>
    <property type="match status" value="1"/>
</dbReference>
<dbReference type="Proteomes" id="UP000695023">
    <property type="component" value="Unplaced"/>
</dbReference>
<keyword evidence="2" id="KW-0732">Signal</keyword>
<dbReference type="PROSITE" id="PS50041">
    <property type="entry name" value="C_TYPE_LECTIN_2"/>
    <property type="match status" value="1"/>
</dbReference>
<feature type="chain" id="PRO_5041294490" evidence="2">
    <location>
        <begin position="25"/>
        <end position="313"/>
    </location>
</feature>
<dbReference type="GeneID" id="102205475"/>
<protein>
    <submittedName>
        <fullName evidence="5">Uncharacterized protein LOC102205475</fullName>
    </submittedName>
</protein>
<evidence type="ECO:0000313" key="5">
    <source>
        <dbReference type="RefSeq" id="XP_005746991.1"/>
    </source>
</evidence>
<dbReference type="InterPro" id="IPR016187">
    <property type="entry name" value="CTDL_fold"/>
</dbReference>
<name>A0A9Y3S1L7_9CICH</name>
<evidence type="ECO:0000256" key="1">
    <source>
        <dbReference type="ARBA" id="ARBA00023157"/>
    </source>
</evidence>
<gene>
    <name evidence="5" type="primary">LOC102205475</name>
</gene>
<reference evidence="5" key="1">
    <citation type="submission" date="2025-08" db="UniProtKB">
        <authorList>
            <consortium name="RefSeq"/>
        </authorList>
    </citation>
    <scope>IDENTIFICATION</scope>
</reference>
<sequence length="313" mass="34995">MAHVIHLSLLLAVSLLPCVSVMQGFPNGGIKITHCDLCAVGWNITQNCNCTVGKWIWKFKCGDSRVNQVTLEATKLSSTGMTDYPNTCPKITYKTDSFLLSVEVEHGCVKFSGRNQICGSCNSGVTSTNNCNPGRKIHISVSKPDKKTVKIHFQNVHEEYDISDCIDAQTASNQPCNVTVPTRSAATAVTNLQFYHENKSWIDALEDCQQNYSSLVEITNQTVNDEVKSLLQNETDLQRGVWIGLERSVFGKDREWMWISRSKDINPKWNSSIADSNNHCAKMILTEKQVQLLDANCHDRLPFICQDFGEDAL</sequence>
<dbReference type="InterPro" id="IPR016186">
    <property type="entry name" value="C-type_lectin-like/link_sf"/>
</dbReference>
<dbReference type="AlphaFoldDB" id="A0A9Y3S1L7"/>
<dbReference type="PANTHER" id="PTHR45784:SF3">
    <property type="entry name" value="C-TYPE LECTIN DOMAIN FAMILY 4 MEMBER K-LIKE-RELATED"/>
    <property type="match status" value="1"/>
</dbReference>
<dbReference type="RefSeq" id="XP_005746991.1">
    <property type="nucleotide sequence ID" value="XM_005746934.2"/>
</dbReference>
<evidence type="ECO:0000313" key="4">
    <source>
        <dbReference type="Proteomes" id="UP000695023"/>
    </source>
</evidence>
<feature type="signal peptide" evidence="2">
    <location>
        <begin position="1"/>
        <end position="24"/>
    </location>
</feature>
<dbReference type="InterPro" id="IPR018378">
    <property type="entry name" value="C-type_lectin_CS"/>
</dbReference>
<dbReference type="Gene3D" id="3.10.100.10">
    <property type="entry name" value="Mannose-Binding Protein A, subunit A"/>
    <property type="match status" value="1"/>
</dbReference>
<evidence type="ECO:0000256" key="2">
    <source>
        <dbReference type="SAM" id="SignalP"/>
    </source>
</evidence>
<keyword evidence="4" id="KW-1185">Reference proteome</keyword>